<evidence type="ECO:0000313" key="5">
    <source>
        <dbReference type="EMBL" id="KAK5610672.1"/>
    </source>
</evidence>
<reference evidence="5 6" key="1">
    <citation type="submission" date="2021-06" db="EMBL/GenBank/DDBJ databases">
        <authorList>
            <person name="Palmer J.M."/>
        </authorList>
    </citation>
    <scope>NUCLEOTIDE SEQUENCE [LARGE SCALE GENOMIC DNA]</scope>
    <source>
        <strain evidence="5 6">MEX-2019</strain>
        <tissue evidence="5">Muscle</tissue>
    </source>
</reference>
<organism evidence="5 6">
    <name type="scientific">Crenichthys baileyi</name>
    <name type="common">White River springfish</name>
    <dbReference type="NCBI Taxonomy" id="28760"/>
    <lineage>
        <taxon>Eukaryota</taxon>
        <taxon>Metazoa</taxon>
        <taxon>Chordata</taxon>
        <taxon>Craniata</taxon>
        <taxon>Vertebrata</taxon>
        <taxon>Euteleostomi</taxon>
        <taxon>Actinopterygii</taxon>
        <taxon>Neopterygii</taxon>
        <taxon>Teleostei</taxon>
        <taxon>Neoteleostei</taxon>
        <taxon>Acanthomorphata</taxon>
        <taxon>Ovalentaria</taxon>
        <taxon>Atherinomorphae</taxon>
        <taxon>Cyprinodontiformes</taxon>
        <taxon>Goodeidae</taxon>
        <taxon>Crenichthys</taxon>
    </lineage>
</organism>
<dbReference type="InterPro" id="IPR013783">
    <property type="entry name" value="Ig-like_fold"/>
</dbReference>
<dbReference type="InterPro" id="IPR050504">
    <property type="entry name" value="IgSF_BTN/MOG"/>
</dbReference>
<comment type="caution">
    <text evidence="5">The sequence shown here is derived from an EMBL/GenBank/DDBJ whole genome shotgun (WGS) entry which is preliminary data.</text>
</comment>
<dbReference type="SMART" id="SM00409">
    <property type="entry name" value="IG"/>
    <property type="match status" value="2"/>
</dbReference>
<protein>
    <recommendedName>
        <fullName evidence="4">Ig-like domain-containing protein</fullName>
    </recommendedName>
</protein>
<keyword evidence="6" id="KW-1185">Reference proteome</keyword>
<name>A0AAV9RPA3_9TELE</name>
<evidence type="ECO:0000256" key="3">
    <source>
        <dbReference type="ARBA" id="ARBA00023319"/>
    </source>
</evidence>
<dbReference type="SUPFAM" id="SSF48726">
    <property type="entry name" value="Immunoglobulin"/>
    <property type="match status" value="2"/>
</dbReference>
<feature type="domain" description="Ig-like" evidence="4">
    <location>
        <begin position="30"/>
        <end position="139"/>
    </location>
</feature>
<evidence type="ECO:0000256" key="1">
    <source>
        <dbReference type="ARBA" id="ARBA00004370"/>
    </source>
</evidence>
<evidence type="ECO:0000256" key="2">
    <source>
        <dbReference type="ARBA" id="ARBA00023136"/>
    </source>
</evidence>
<dbReference type="InterPro" id="IPR003599">
    <property type="entry name" value="Ig_sub"/>
</dbReference>
<gene>
    <name evidence="5" type="ORF">CRENBAI_001559</name>
</gene>
<dbReference type="GO" id="GO:0009897">
    <property type="term" value="C:external side of plasma membrane"/>
    <property type="evidence" value="ECO:0007669"/>
    <property type="project" value="TreeGrafter"/>
</dbReference>
<dbReference type="PANTHER" id="PTHR24100">
    <property type="entry name" value="BUTYROPHILIN"/>
    <property type="match status" value="1"/>
</dbReference>
<keyword evidence="3" id="KW-0393">Immunoglobulin domain</keyword>
<dbReference type="InterPro" id="IPR036179">
    <property type="entry name" value="Ig-like_dom_sf"/>
</dbReference>
<dbReference type="InterPro" id="IPR013106">
    <property type="entry name" value="Ig_V-set"/>
</dbReference>
<dbReference type="GO" id="GO:0050852">
    <property type="term" value="P:T cell receptor signaling pathway"/>
    <property type="evidence" value="ECO:0007669"/>
    <property type="project" value="TreeGrafter"/>
</dbReference>
<dbReference type="PANTHER" id="PTHR24100:SF151">
    <property type="entry name" value="ICOS LIGAND"/>
    <property type="match status" value="1"/>
</dbReference>
<comment type="subcellular location">
    <subcellularLocation>
        <location evidence="1">Membrane</location>
    </subcellularLocation>
</comment>
<dbReference type="InterPro" id="IPR007110">
    <property type="entry name" value="Ig-like_dom"/>
</dbReference>
<dbReference type="AlphaFoldDB" id="A0AAV9RPA3"/>
<evidence type="ECO:0000259" key="4">
    <source>
        <dbReference type="PROSITE" id="PS50835"/>
    </source>
</evidence>
<proteinExistence type="predicted"/>
<sequence length="285" mass="32232">MPDQNQAAHLNLEIQAAPHTVGLQLIFRSPADDDVTSETSTLCVLSVSQQDSAVEMFEGHQFILLPCEFHTFDIDDTTVRQQEGDDLKDQNQLYRGRTSMKTEALETGDLSLNLTNLQLSDSGTYTCTVRTFRGEQRVADVELLVKGQEHKQTPAVDPEYKVEVDSGVESVLLPCRTTVHLPGDARVEWRDSDGDKVHVYKNSSDQPEEQNQFYRTRTKMNKDLLRTGDLSLTLKHPTNIDSSIYTCSVSSRKGKILMKKQVDLQVKGQWFNLLYFSNQLISCDQ</sequence>
<keyword evidence="2" id="KW-0472">Membrane</keyword>
<dbReference type="Proteomes" id="UP001311232">
    <property type="component" value="Unassembled WGS sequence"/>
</dbReference>
<evidence type="ECO:0000313" key="6">
    <source>
        <dbReference type="Proteomes" id="UP001311232"/>
    </source>
</evidence>
<accession>A0AAV9RPA3</accession>
<dbReference type="GO" id="GO:0005102">
    <property type="term" value="F:signaling receptor binding"/>
    <property type="evidence" value="ECO:0007669"/>
    <property type="project" value="TreeGrafter"/>
</dbReference>
<dbReference type="EMBL" id="JAHHUM010001543">
    <property type="protein sequence ID" value="KAK5610672.1"/>
    <property type="molecule type" value="Genomic_DNA"/>
</dbReference>
<dbReference type="Pfam" id="PF07686">
    <property type="entry name" value="V-set"/>
    <property type="match status" value="2"/>
</dbReference>
<dbReference type="Gene3D" id="2.60.40.10">
    <property type="entry name" value="Immunoglobulins"/>
    <property type="match status" value="2"/>
</dbReference>
<dbReference type="SMART" id="SM00406">
    <property type="entry name" value="IGv"/>
    <property type="match status" value="2"/>
</dbReference>
<dbReference type="GO" id="GO:0001817">
    <property type="term" value="P:regulation of cytokine production"/>
    <property type="evidence" value="ECO:0007669"/>
    <property type="project" value="TreeGrafter"/>
</dbReference>
<dbReference type="PROSITE" id="PS50835">
    <property type="entry name" value="IG_LIKE"/>
    <property type="match status" value="2"/>
</dbReference>
<feature type="domain" description="Ig-like" evidence="4">
    <location>
        <begin position="154"/>
        <end position="263"/>
    </location>
</feature>